<evidence type="ECO:0000256" key="1">
    <source>
        <dbReference type="SAM" id="MobiDB-lite"/>
    </source>
</evidence>
<feature type="compositionally biased region" description="Polar residues" evidence="1">
    <location>
        <begin position="18"/>
        <end position="33"/>
    </location>
</feature>
<dbReference type="CDD" id="cd02440">
    <property type="entry name" value="AdoMet_MTases"/>
    <property type="match status" value="1"/>
</dbReference>
<dbReference type="PANTHER" id="PTHR43591">
    <property type="entry name" value="METHYLTRANSFERASE"/>
    <property type="match status" value="1"/>
</dbReference>
<organism evidence="2 3">
    <name type="scientific">Penicillium steckii</name>
    <dbReference type="NCBI Taxonomy" id="303698"/>
    <lineage>
        <taxon>Eukaryota</taxon>
        <taxon>Fungi</taxon>
        <taxon>Dikarya</taxon>
        <taxon>Ascomycota</taxon>
        <taxon>Pezizomycotina</taxon>
        <taxon>Eurotiomycetes</taxon>
        <taxon>Eurotiomycetidae</taxon>
        <taxon>Eurotiales</taxon>
        <taxon>Aspergillaceae</taxon>
        <taxon>Penicillium</taxon>
    </lineage>
</organism>
<reference evidence="3" key="1">
    <citation type="journal article" date="2017" name="Nat. Microbiol.">
        <title>Global analysis of biosynthetic gene clusters reveals vast potential of secondary metabolite production in Penicillium species.</title>
        <authorList>
            <person name="Nielsen J.C."/>
            <person name="Grijseels S."/>
            <person name="Prigent S."/>
            <person name="Ji B."/>
            <person name="Dainat J."/>
            <person name="Nielsen K.F."/>
            <person name="Frisvad J.C."/>
            <person name="Workman M."/>
            <person name="Nielsen J."/>
        </authorList>
    </citation>
    <scope>NUCLEOTIDE SEQUENCE [LARGE SCALE GENOMIC DNA]</scope>
    <source>
        <strain evidence="3">IBT 24891</strain>
    </source>
</reference>
<dbReference type="Gene3D" id="3.40.50.150">
    <property type="entry name" value="Vaccinia Virus protein VP39"/>
    <property type="match status" value="1"/>
</dbReference>
<evidence type="ECO:0000313" key="2">
    <source>
        <dbReference type="EMBL" id="OQE24739.1"/>
    </source>
</evidence>
<dbReference type="GO" id="GO:0008168">
    <property type="term" value="F:methyltransferase activity"/>
    <property type="evidence" value="ECO:0007669"/>
    <property type="project" value="TreeGrafter"/>
</dbReference>
<dbReference type="Pfam" id="PF13489">
    <property type="entry name" value="Methyltransf_23"/>
    <property type="match status" value="1"/>
</dbReference>
<gene>
    <name evidence="2" type="ORF">PENSTE_c007G01835</name>
</gene>
<evidence type="ECO:0000313" key="3">
    <source>
        <dbReference type="Proteomes" id="UP000191285"/>
    </source>
</evidence>
<dbReference type="InterPro" id="IPR029063">
    <property type="entry name" value="SAM-dependent_MTases_sf"/>
</dbReference>
<dbReference type="Proteomes" id="UP000191285">
    <property type="component" value="Unassembled WGS sequence"/>
</dbReference>
<dbReference type="EMBL" id="MLKD01000007">
    <property type="protein sequence ID" value="OQE24739.1"/>
    <property type="molecule type" value="Genomic_DNA"/>
</dbReference>
<dbReference type="OrthoDB" id="529367at2759"/>
<feature type="compositionally biased region" description="Basic and acidic residues" evidence="1">
    <location>
        <begin position="1"/>
        <end position="10"/>
    </location>
</feature>
<accession>A0A1V6TFU9</accession>
<protein>
    <recommendedName>
        <fullName evidence="4">Methyltransferase domain-containing protein</fullName>
    </recommendedName>
</protein>
<dbReference type="SUPFAM" id="SSF53335">
    <property type="entry name" value="S-adenosyl-L-methionine-dependent methyltransferases"/>
    <property type="match status" value="1"/>
</dbReference>
<feature type="region of interest" description="Disordered" evidence="1">
    <location>
        <begin position="1"/>
        <end position="33"/>
    </location>
</feature>
<evidence type="ECO:0008006" key="4">
    <source>
        <dbReference type="Google" id="ProtNLM"/>
    </source>
</evidence>
<proteinExistence type="predicted"/>
<dbReference type="AlphaFoldDB" id="A0A1V6TFU9"/>
<dbReference type="PANTHER" id="PTHR43591:SF10">
    <property type="entry name" value="ABC TRANSMEMBRANE TYPE-1 DOMAIN-CONTAINING PROTEIN-RELATED"/>
    <property type="match status" value="1"/>
</dbReference>
<dbReference type="STRING" id="303698.A0A1V6TFU9"/>
<comment type="caution">
    <text evidence="2">The sequence shown here is derived from an EMBL/GenBank/DDBJ whole genome shotgun (WGS) entry which is preliminary data.</text>
</comment>
<keyword evidence="3" id="KW-1185">Reference proteome</keyword>
<sequence>MFPGDEKIAVDPDVYVENPSTANDDQSETTSVTSSIYKGLIENGRRYQTMRENEYWSPADELQFESLEAGHAVAIILESDRPNPLLRSPIGNSPKNILDIGTGNGLWAIDTADMFPEATVRGVDLFPPPQTWMPPNCLLEVDDVLRDWTWREKFDLIHLRIMLGAFTAEEWDDVYNKCYENLEPGGWIEQLELDAHLECDDESIPKDSMTATWGDTTFGCAERSGRRIDTLNTMRDSIERAGFVDVHEKLYKWPIGAWARDKQLKEAGSLNYRMWSAGLEGWGMWLLTKFGEPNPWPPEQVQAYVGKIRMELKSPQVHAYQRARRVWARKPTA</sequence>
<name>A0A1V6TFU9_9EURO</name>